<dbReference type="Pfam" id="PF00004">
    <property type="entry name" value="AAA"/>
    <property type="match status" value="1"/>
</dbReference>
<feature type="compositionally biased region" description="Low complexity" evidence="1">
    <location>
        <begin position="168"/>
        <end position="177"/>
    </location>
</feature>
<feature type="domain" description="AAA+ ATPase" evidence="2">
    <location>
        <begin position="702"/>
        <end position="831"/>
    </location>
</feature>
<dbReference type="Gene3D" id="3.40.50.300">
    <property type="entry name" value="P-loop containing nucleotide triphosphate hydrolases"/>
    <property type="match status" value="1"/>
</dbReference>
<dbReference type="SUPFAM" id="SSF52540">
    <property type="entry name" value="P-loop containing nucleoside triphosphate hydrolases"/>
    <property type="match status" value="1"/>
</dbReference>
<keyword evidence="4" id="KW-1185">Reference proteome</keyword>
<evidence type="ECO:0000313" key="4">
    <source>
        <dbReference type="Proteomes" id="UP001174694"/>
    </source>
</evidence>
<dbReference type="InterPro" id="IPR003593">
    <property type="entry name" value="AAA+_ATPase"/>
</dbReference>
<dbReference type="Pfam" id="PF23232">
    <property type="entry name" value="AAA_lid_13"/>
    <property type="match status" value="1"/>
</dbReference>
<evidence type="ECO:0000313" key="3">
    <source>
        <dbReference type="EMBL" id="KAJ9131625.1"/>
    </source>
</evidence>
<dbReference type="SMART" id="SM00382">
    <property type="entry name" value="AAA"/>
    <property type="match status" value="1"/>
</dbReference>
<dbReference type="InterPro" id="IPR003959">
    <property type="entry name" value="ATPase_AAA_core"/>
</dbReference>
<dbReference type="Pfam" id="PF22942">
    <property type="entry name" value="DUF7025"/>
    <property type="match status" value="1"/>
</dbReference>
<accession>A0AA38R9R5</accession>
<organism evidence="3 4">
    <name type="scientific">Pleurostoma richardsiae</name>
    <dbReference type="NCBI Taxonomy" id="41990"/>
    <lineage>
        <taxon>Eukaryota</taxon>
        <taxon>Fungi</taxon>
        <taxon>Dikarya</taxon>
        <taxon>Ascomycota</taxon>
        <taxon>Pezizomycotina</taxon>
        <taxon>Sordariomycetes</taxon>
        <taxon>Sordariomycetidae</taxon>
        <taxon>Calosphaeriales</taxon>
        <taxon>Pleurostomataceae</taxon>
        <taxon>Pleurostoma</taxon>
    </lineage>
</organism>
<dbReference type="PANTHER" id="PTHR46411:SF2">
    <property type="entry name" value="AAA+ ATPASE DOMAIN-CONTAINING PROTEIN"/>
    <property type="match status" value="1"/>
</dbReference>
<reference evidence="3" key="1">
    <citation type="submission" date="2022-07" db="EMBL/GenBank/DDBJ databases">
        <title>Fungi with potential for degradation of polypropylene.</title>
        <authorList>
            <person name="Gostincar C."/>
        </authorList>
    </citation>
    <scope>NUCLEOTIDE SEQUENCE</scope>
    <source>
        <strain evidence="3">EXF-13308</strain>
    </source>
</reference>
<dbReference type="AlphaFoldDB" id="A0AA38R9R5"/>
<gene>
    <name evidence="3" type="ORF">NKR23_g11658</name>
</gene>
<dbReference type="InterPro" id="IPR056599">
    <property type="entry name" value="AAA_lid_fung"/>
</dbReference>
<proteinExistence type="predicted"/>
<evidence type="ECO:0000256" key="1">
    <source>
        <dbReference type="SAM" id="MobiDB-lite"/>
    </source>
</evidence>
<feature type="compositionally biased region" description="Low complexity" evidence="1">
    <location>
        <begin position="143"/>
        <end position="156"/>
    </location>
</feature>
<dbReference type="EMBL" id="JANBVO010000066">
    <property type="protein sequence ID" value="KAJ9131625.1"/>
    <property type="molecule type" value="Genomic_DNA"/>
</dbReference>
<dbReference type="GO" id="GO:0016887">
    <property type="term" value="F:ATP hydrolysis activity"/>
    <property type="evidence" value="ECO:0007669"/>
    <property type="project" value="InterPro"/>
</dbReference>
<feature type="compositionally biased region" description="Pro residues" evidence="1">
    <location>
        <begin position="1"/>
        <end position="11"/>
    </location>
</feature>
<dbReference type="InterPro" id="IPR027417">
    <property type="entry name" value="P-loop_NTPase"/>
</dbReference>
<feature type="compositionally biased region" description="Polar residues" evidence="1">
    <location>
        <begin position="23"/>
        <end position="51"/>
    </location>
</feature>
<dbReference type="Proteomes" id="UP001174694">
    <property type="component" value="Unassembled WGS sequence"/>
</dbReference>
<dbReference type="GO" id="GO:0005524">
    <property type="term" value="F:ATP binding"/>
    <property type="evidence" value="ECO:0007669"/>
    <property type="project" value="InterPro"/>
</dbReference>
<dbReference type="InterPro" id="IPR054289">
    <property type="entry name" value="DUF7025"/>
</dbReference>
<dbReference type="PANTHER" id="PTHR46411">
    <property type="entry name" value="FAMILY ATPASE, PUTATIVE-RELATED"/>
    <property type="match status" value="1"/>
</dbReference>
<feature type="region of interest" description="Disordered" evidence="1">
    <location>
        <begin position="1"/>
        <end position="192"/>
    </location>
</feature>
<name>A0AA38R9R5_9PEZI</name>
<protein>
    <submittedName>
        <fullName evidence="3">AAA family ATPase</fullName>
    </submittedName>
</protein>
<sequence>MAAPPPPPTPYDGPGYNGGAGQSNGMQFQGYMDTNGSQSTASLFTDSTISKDGTRGRASDQGELLAKFNQKSMSNSLEFPDPNASQLPPPPEPITYRRPPRSTQFEIPPPVNPFAPASSYPPPPPPPAVDYPQLRSNDDALWRQSLRAARQSSASSKGGVSRKNTANSSSEPLSTEPESIENAKSHKKPVPDDGLAVSLSAIAEKHLAVDLLDQSRGVSQFTGFLLDTIQLLETQIRFLNTEEPAESEYGQDEEQGPVRERVESPAPRAQVLHRVFCTADWHNHNGFIFEDEPRVNRNDRHKPPGLNGKEHIYNLDVYLDEHPEICFVIFQEHNCAADQKLRRERGLNANVDVFETDTPNWMASSERRERIRIVSMVLLRAMTEVAEFSPFEASDLLPDYREMDAPYNFVFHHEKELADLAEQSPIFKASVTPLLEFIQTRYRVEYDEARELFGRGCITATHVGKLYKPNKILVSKPREDPFLEAYVLRDFPVKRKDKIRFRGWSWHYNGSELQRMEWKASMDGVKEEEIPISSLPIHPLEYADAEDVKLLYERGRKFWNMRKQTFMCYTGYDKRRDHYYTNARFMVDTATYKLMHPYAFNTMSWGPSYKGQIDPWPSAIARDADISDEMLMILPASTPAFYLDGKKWTELNVEDFHPVDWNKRAFERLVLDSRTKDMISALVDVQRSRDKKMDDIITGKGNGLIILLHGSPGTGKTLTAESVAELAEKPLYRVTCGDIGTDATSVEKYLQTVLYLGKTWDCVEVLLLDEADVFLEERTMADLTRNSLVSVFLRILEYHDGILILTSNRVGTFDEAFKSRIQVAIHYDSLTRMSRKQIWRNFLDMIEEAHEDANMSELERRLDELAAQEMNGRQIRNALLTARQLAKHKSERLDWAHLSQVIKTSAAFNKYLKTVRGHTDEQWAREEMLR</sequence>
<feature type="compositionally biased region" description="Pro residues" evidence="1">
    <location>
        <begin position="107"/>
        <end position="129"/>
    </location>
</feature>
<evidence type="ECO:0000259" key="2">
    <source>
        <dbReference type="SMART" id="SM00382"/>
    </source>
</evidence>
<comment type="caution">
    <text evidence="3">The sequence shown here is derived from an EMBL/GenBank/DDBJ whole genome shotgun (WGS) entry which is preliminary data.</text>
</comment>